<dbReference type="KEGG" id="aplt:ANPL_00235"/>
<gene>
    <name evidence="1" type="ORF">ANPL_00235</name>
</gene>
<organism evidence="1 2">
    <name type="scientific">Anaplasma platys</name>
    <dbReference type="NCBI Taxonomy" id="949"/>
    <lineage>
        <taxon>Bacteria</taxon>
        <taxon>Pseudomonadati</taxon>
        <taxon>Pseudomonadota</taxon>
        <taxon>Alphaproteobacteria</taxon>
        <taxon>Rickettsiales</taxon>
        <taxon>Anaplasmataceae</taxon>
        <taxon>Anaplasma</taxon>
    </lineage>
</organism>
<evidence type="ECO:0000313" key="2">
    <source>
        <dbReference type="Proteomes" id="UP000500930"/>
    </source>
</evidence>
<keyword evidence="2" id="KW-1185">Reference proteome</keyword>
<name>A0A858PX65_9RICK</name>
<evidence type="ECO:0000313" key="1">
    <source>
        <dbReference type="EMBL" id="QJC27172.1"/>
    </source>
</evidence>
<dbReference type="RefSeq" id="WP_169192832.1">
    <property type="nucleotide sequence ID" value="NZ_CP046391.1"/>
</dbReference>
<dbReference type="AlphaFoldDB" id="A0A858PX65"/>
<reference evidence="1 2" key="1">
    <citation type="journal article" date="2020" name="Pathogens">
        <title>First Whole Genome Sequence of Anaplasma platys, an Obligate Intracellular Rickettsial Pathogen of Dogs.</title>
        <authorList>
            <person name="Llanes A."/>
            <person name="Rajeev S."/>
        </authorList>
    </citation>
    <scope>NUCLEOTIDE SEQUENCE [LARGE SCALE GENOMIC DNA]</scope>
    <source>
        <strain evidence="1 2">S3</strain>
    </source>
</reference>
<dbReference type="EMBL" id="CP046391">
    <property type="protein sequence ID" value="QJC27172.1"/>
    <property type="molecule type" value="Genomic_DNA"/>
</dbReference>
<accession>A0A858PX65</accession>
<protein>
    <submittedName>
        <fullName evidence="1">Uncharacterized protein</fullName>
    </submittedName>
</protein>
<proteinExistence type="predicted"/>
<dbReference type="Proteomes" id="UP000500930">
    <property type="component" value="Chromosome"/>
</dbReference>
<sequence>MQQVPDGAQGNVSPPGVHWEVVKHKKYSGVNLSQVSCLYSLKMYGANGVLTFSTDPIKNVLLRINLSVDCVLLNKAVSIEVLDGISFSKFASKKKTYASRIQDLTRHFESVLGIVLPDSIKKSFTEEFDEAARLLKSSFSI</sequence>